<dbReference type="InterPro" id="IPR049050">
    <property type="entry name" value="nSTAND3"/>
</dbReference>
<dbReference type="EMBL" id="CACVKT020003176">
    <property type="protein sequence ID" value="CAC5381978.1"/>
    <property type="molecule type" value="Genomic_DNA"/>
</dbReference>
<reference evidence="6 7" key="1">
    <citation type="submission" date="2020-06" db="EMBL/GenBank/DDBJ databases">
        <authorList>
            <person name="Li R."/>
            <person name="Bekaert M."/>
        </authorList>
    </citation>
    <scope>NUCLEOTIDE SEQUENCE [LARGE SCALE GENOMIC DNA]</scope>
    <source>
        <strain evidence="7">wild</strain>
    </source>
</reference>
<feature type="repeat" description="ANK" evidence="3">
    <location>
        <begin position="1216"/>
        <end position="1248"/>
    </location>
</feature>
<dbReference type="InterPro" id="IPR027417">
    <property type="entry name" value="P-loop_NTPase"/>
</dbReference>
<feature type="repeat" description="ANK" evidence="3">
    <location>
        <begin position="1106"/>
        <end position="1138"/>
    </location>
</feature>
<gene>
    <name evidence="6" type="ORF">MCOR_17856</name>
</gene>
<dbReference type="Pfam" id="PF18738">
    <property type="entry name" value="HEPN_DZIP3"/>
    <property type="match status" value="1"/>
</dbReference>
<dbReference type="PANTHER" id="PTHR24198:SF165">
    <property type="entry name" value="ANKYRIN REPEAT-CONTAINING PROTEIN-RELATED"/>
    <property type="match status" value="1"/>
</dbReference>
<feature type="domain" description="DZIP3-like HEPN" evidence="4">
    <location>
        <begin position="110"/>
        <end position="252"/>
    </location>
</feature>
<keyword evidence="7" id="KW-1185">Reference proteome</keyword>
<feature type="repeat" description="ANK" evidence="3">
    <location>
        <begin position="1073"/>
        <end position="1105"/>
    </location>
</feature>
<dbReference type="InterPro" id="IPR036770">
    <property type="entry name" value="Ankyrin_rpt-contain_sf"/>
</dbReference>
<sequence>MSVYKLIAIISDLFEGIGGVETAKRTAYETVTKKELLICGYKFVKNIQIHKICTNMTVNECSAKSLCFIRERQKAITEEESNFLRTIILMLRVAPQAVREKFDTEFPPVGLQIVLNQNRVKFLEPLKKKRIINQKQWDLLFPRTGIASSNGFDLTLMICLIRNLTEISVGDLLPLPSVANDGADLSRMKHYRNMVAHCKDGTLSNLEFQKMWTEISQKIDVDRPSKAIVRLGGINFQQKCDDLKDYSLDKNDMEIVNEFRNTERSNNPISKGCQEVLDNIIKGWKILDEKVVETSAIKHLQKLATTANIITVIGSPGCGKSTAVYHLALQLHRHQDYDIIYSHDPMDLRNYFNPDRKQIFVFDDVYGKYMLEHPKRENWSRLSNEINIILQNKTVKIFSSCRTLVYNQIEKDGDIICRTICNLLSDEHILTVDERVLMAGKYLPEDMVSSLSLTENFNKYDFFPLLCKLSSNKTSADIEKLYSHPVDFIRQDLLSMMKLSDQTTVATLFLFVIYNNCLTKELFCRKSEIRNVLQDLSEEFKIPYVFSIKIVKKQLEFLKQSYVIETEKKYKVIHDKIFDIMISFFGQYLFDLVLQYAHSDVVRDRFQTESTGAPRNETMIFVSAEKEGDYLERLCTDIKNGDVENVFLNHQLQYQSFRKKLISWFEMNTTELAGSISMHSNKESSPLLTMTFKGYSDMIHMLINMNLNINVCDEYGRTPLIISSWKGNIDIVKILLMYKCNPDCCSKYDMSALYVASWMGFSHIVKLLLESKCNVNIKEHKNWNPLYIASDLGYNSTVELLLQHKCINNLSTFDHKSPLYIALLKGHFEIAKMILRPICCSDTCDKYTKSTLSMVLHKFHVMIFNSIVEVFNYKKSFPIENYFRSGNIKVDVVSLLLLHKWNVNSCDDILREYKLSFVIAISYEYDDVVSLLLNDQINAGYFCQDENSPLILCLENENILKMLLEKDFHYSCKSHDQFLCMAALKGLEKTAKLLLQYNCNPNGCNRFGESPLYLASKNDNVEIVKLFLQNGADPNIGNKYNHSPLHIAAQYDRIETATLLLAYYCDIDVCNNRNETPLHIATSYGSKNVVELLLSKGCNPGLFNNNNESPLYIATTKGDVEIVKLLLKNKCDPDVQLAKDISKNALKFREYHGPYRVDPDLQGEMSKILFAENPKEMSVRGNSPEFVPIYIASKLGHTEIVRALLDHKCNPNINFDGNTALFIASAKGHEEIVRLLLDYGSNPHFCNQKYESPIYIASRYGNTEIVKLLLHHKLNHWCCEMEKAENIIKTNTLKFFTKSALYTATRMGHEDIVKLLLGYKNCQLENECPLYGMMIRGKLAMQYTEKVWISQSRNKIQDFIRLYSANNEYFPVFSDVAFNASSTSTRK</sequence>
<organism evidence="6 7">
    <name type="scientific">Mytilus coruscus</name>
    <name type="common">Sea mussel</name>
    <dbReference type="NCBI Taxonomy" id="42192"/>
    <lineage>
        <taxon>Eukaryota</taxon>
        <taxon>Metazoa</taxon>
        <taxon>Spiralia</taxon>
        <taxon>Lophotrochozoa</taxon>
        <taxon>Mollusca</taxon>
        <taxon>Bivalvia</taxon>
        <taxon>Autobranchia</taxon>
        <taxon>Pteriomorphia</taxon>
        <taxon>Mytilida</taxon>
        <taxon>Mytiloidea</taxon>
        <taxon>Mytilidae</taxon>
        <taxon>Mytilinae</taxon>
        <taxon>Mytilus</taxon>
    </lineage>
</organism>
<evidence type="ECO:0000313" key="6">
    <source>
        <dbReference type="EMBL" id="CAC5381978.1"/>
    </source>
</evidence>
<feature type="repeat" description="ANK" evidence="3">
    <location>
        <begin position="1007"/>
        <end position="1039"/>
    </location>
</feature>
<dbReference type="InterPro" id="IPR002110">
    <property type="entry name" value="Ankyrin_rpt"/>
</dbReference>
<dbReference type="PANTHER" id="PTHR24198">
    <property type="entry name" value="ANKYRIN REPEAT AND PROTEIN KINASE DOMAIN-CONTAINING PROTEIN"/>
    <property type="match status" value="1"/>
</dbReference>
<dbReference type="Pfam" id="PF00023">
    <property type="entry name" value="Ank"/>
    <property type="match status" value="3"/>
</dbReference>
<dbReference type="Proteomes" id="UP000507470">
    <property type="component" value="Unassembled WGS sequence"/>
</dbReference>
<dbReference type="SUPFAM" id="SSF48403">
    <property type="entry name" value="Ankyrin repeat"/>
    <property type="match status" value="3"/>
</dbReference>
<evidence type="ECO:0000259" key="5">
    <source>
        <dbReference type="Pfam" id="PF20720"/>
    </source>
</evidence>
<feature type="domain" description="Novel STAND NTPase 3" evidence="5">
    <location>
        <begin position="292"/>
        <end position="416"/>
    </location>
</feature>
<name>A0A6J8BDG1_MYTCO</name>
<evidence type="ECO:0000256" key="1">
    <source>
        <dbReference type="ARBA" id="ARBA00022737"/>
    </source>
</evidence>
<keyword evidence="1" id="KW-0677">Repeat</keyword>
<evidence type="ECO:0000259" key="4">
    <source>
        <dbReference type="Pfam" id="PF18738"/>
    </source>
</evidence>
<evidence type="ECO:0000256" key="2">
    <source>
        <dbReference type="ARBA" id="ARBA00023043"/>
    </source>
</evidence>
<evidence type="ECO:0000313" key="7">
    <source>
        <dbReference type="Proteomes" id="UP000507470"/>
    </source>
</evidence>
<feature type="repeat" description="ANK" evidence="3">
    <location>
        <begin position="1040"/>
        <end position="1072"/>
    </location>
</feature>
<dbReference type="SUPFAM" id="SSF52540">
    <property type="entry name" value="P-loop containing nucleoside triphosphate hydrolases"/>
    <property type="match status" value="2"/>
</dbReference>
<dbReference type="SMART" id="SM00248">
    <property type="entry name" value="ANK"/>
    <property type="match status" value="16"/>
</dbReference>
<dbReference type="Gene3D" id="1.25.40.20">
    <property type="entry name" value="Ankyrin repeat-containing domain"/>
    <property type="match status" value="3"/>
</dbReference>
<proteinExistence type="predicted"/>
<dbReference type="PROSITE" id="PS50088">
    <property type="entry name" value="ANK_REPEAT"/>
    <property type="match status" value="5"/>
</dbReference>
<keyword evidence="2 3" id="KW-0040">ANK repeat</keyword>
<dbReference type="PROSITE" id="PS50297">
    <property type="entry name" value="ANK_REP_REGION"/>
    <property type="match status" value="4"/>
</dbReference>
<accession>A0A6J8BDG1</accession>
<dbReference type="Pfam" id="PF12796">
    <property type="entry name" value="Ank_2"/>
    <property type="match status" value="3"/>
</dbReference>
<evidence type="ECO:0000256" key="3">
    <source>
        <dbReference type="PROSITE-ProRule" id="PRU00023"/>
    </source>
</evidence>
<dbReference type="OrthoDB" id="6137428at2759"/>
<protein>
    <submittedName>
        <fullName evidence="6">ANK</fullName>
    </submittedName>
</protein>
<dbReference type="InterPro" id="IPR041249">
    <property type="entry name" value="HEPN_DZIP3"/>
</dbReference>
<dbReference type="Pfam" id="PF20720">
    <property type="entry name" value="nSTAND3"/>
    <property type="match status" value="1"/>
</dbReference>